<dbReference type="EMBL" id="MU863987">
    <property type="protein sequence ID" value="KAK4196340.1"/>
    <property type="molecule type" value="Genomic_DNA"/>
</dbReference>
<evidence type="ECO:0000313" key="2">
    <source>
        <dbReference type="Proteomes" id="UP001303160"/>
    </source>
</evidence>
<proteinExistence type="predicted"/>
<keyword evidence="2" id="KW-1185">Reference proteome</keyword>
<organism evidence="1 2">
    <name type="scientific">Triangularia verruculosa</name>
    <dbReference type="NCBI Taxonomy" id="2587418"/>
    <lineage>
        <taxon>Eukaryota</taxon>
        <taxon>Fungi</taxon>
        <taxon>Dikarya</taxon>
        <taxon>Ascomycota</taxon>
        <taxon>Pezizomycotina</taxon>
        <taxon>Sordariomycetes</taxon>
        <taxon>Sordariomycetidae</taxon>
        <taxon>Sordariales</taxon>
        <taxon>Podosporaceae</taxon>
        <taxon>Triangularia</taxon>
    </lineage>
</organism>
<reference evidence="1" key="1">
    <citation type="journal article" date="2023" name="Mol. Phylogenet. Evol.">
        <title>Genome-scale phylogeny and comparative genomics of the fungal order Sordariales.</title>
        <authorList>
            <person name="Hensen N."/>
            <person name="Bonometti L."/>
            <person name="Westerberg I."/>
            <person name="Brannstrom I.O."/>
            <person name="Guillou S."/>
            <person name="Cros-Aarteil S."/>
            <person name="Calhoun S."/>
            <person name="Haridas S."/>
            <person name="Kuo A."/>
            <person name="Mondo S."/>
            <person name="Pangilinan J."/>
            <person name="Riley R."/>
            <person name="LaButti K."/>
            <person name="Andreopoulos B."/>
            <person name="Lipzen A."/>
            <person name="Chen C."/>
            <person name="Yan M."/>
            <person name="Daum C."/>
            <person name="Ng V."/>
            <person name="Clum A."/>
            <person name="Steindorff A."/>
            <person name="Ohm R.A."/>
            <person name="Martin F."/>
            <person name="Silar P."/>
            <person name="Natvig D.O."/>
            <person name="Lalanne C."/>
            <person name="Gautier V."/>
            <person name="Ament-Velasquez S.L."/>
            <person name="Kruys A."/>
            <person name="Hutchinson M.I."/>
            <person name="Powell A.J."/>
            <person name="Barry K."/>
            <person name="Miller A.N."/>
            <person name="Grigoriev I.V."/>
            <person name="Debuchy R."/>
            <person name="Gladieux P."/>
            <person name="Hiltunen Thoren M."/>
            <person name="Johannesson H."/>
        </authorList>
    </citation>
    <scope>NUCLEOTIDE SEQUENCE</scope>
    <source>
        <strain evidence="1">CBS 315.58</strain>
    </source>
</reference>
<protein>
    <submittedName>
        <fullName evidence="1">Uncharacterized protein</fullName>
    </submittedName>
</protein>
<dbReference type="AlphaFoldDB" id="A0AAN6XBJ0"/>
<gene>
    <name evidence="1" type="ORF">QBC40DRAFT_300369</name>
</gene>
<sequence>MSANVFDWDAIEAIELNEEARGRASERVLKSIARNTIQELHNDKDIPMSVLFHDCREMLRRVNHQYLIATRSVIDKDGRSVKGVASNRLVMKRDFFTFMLGWIEKSMEKKGITEDLETLWSNLDLLRVERDWDVVGFDGDWAIVGDAEFA</sequence>
<name>A0AAN6XBJ0_9PEZI</name>
<accession>A0AAN6XBJ0</accession>
<dbReference type="Proteomes" id="UP001303160">
    <property type="component" value="Unassembled WGS sequence"/>
</dbReference>
<evidence type="ECO:0000313" key="1">
    <source>
        <dbReference type="EMBL" id="KAK4196340.1"/>
    </source>
</evidence>
<comment type="caution">
    <text evidence="1">The sequence shown here is derived from an EMBL/GenBank/DDBJ whole genome shotgun (WGS) entry which is preliminary data.</text>
</comment>
<reference evidence="1" key="2">
    <citation type="submission" date="2023-05" db="EMBL/GenBank/DDBJ databases">
        <authorList>
            <consortium name="Lawrence Berkeley National Laboratory"/>
            <person name="Steindorff A."/>
            <person name="Hensen N."/>
            <person name="Bonometti L."/>
            <person name="Westerberg I."/>
            <person name="Brannstrom I.O."/>
            <person name="Guillou S."/>
            <person name="Cros-Aarteil S."/>
            <person name="Calhoun S."/>
            <person name="Haridas S."/>
            <person name="Kuo A."/>
            <person name="Mondo S."/>
            <person name="Pangilinan J."/>
            <person name="Riley R."/>
            <person name="Labutti K."/>
            <person name="Andreopoulos B."/>
            <person name="Lipzen A."/>
            <person name="Chen C."/>
            <person name="Yanf M."/>
            <person name="Daum C."/>
            <person name="Ng V."/>
            <person name="Clum A."/>
            <person name="Ohm R."/>
            <person name="Martin F."/>
            <person name="Silar P."/>
            <person name="Natvig D."/>
            <person name="Lalanne C."/>
            <person name="Gautier V."/>
            <person name="Ament-Velasquez S.L."/>
            <person name="Kruys A."/>
            <person name="Hutchinson M.I."/>
            <person name="Powell A.J."/>
            <person name="Barry K."/>
            <person name="Miller A.N."/>
            <person name="Grigoriev I.V."/>
            <person name="Debuchy R."/>
            <person name="Gladieux P."/>
            <person name="Thoren M.H."/>
            <person name="Johannesson H."/>
        </authorList>
    </citation>
    <scope>NUCLEOTIDE SEQUENCE</scope>
    <source>
        <strain evidence="1">CBS 315.58</strain>
    </source>
</reference>